<evidence type="ECO:0000313" key="3">
    <source>
        <dbReference type="EMBL" id="MBK6263427.1"/>
    </source>
</evidence>
<evidence type="ECO:0000259" key="2">
    <source>
        <dbReference type="Pfam" id="PF21347"/>
    </source>
</evidence>
<dbReference type="AlphaFoldDB" id="A0A935C5Z1"/>
<organism evidence="3 4">
    <name type="scientific">Marivirga aurantiaca</name>
    <dbReference type="NCBI Taxonomy" id="2802615"/>
    <lineage>
        <taxon>Bacteria</taxon>
        <taxon>Pseudomonadati</taxon>
        <taxon>Bacteroidota</taxon>
        <taxon>Cytophagia</taxon>
        <taxon>Cytophagales</taxon>
        <taxon>Marivirgaceae</taxon>
        <taxon>Marivirga</taxon>
    </lineage>
</organism>
<feature type="signal peptide" evidence="1">
    <location>
        <begin position="1"/>
        <end position="22"/>
    </location>
</feature>
<gene>
    <name evidence="3" type="ORF">JKA74_00155</name>
</gene>
<sequence>MKIILTVILLSAMVLLPHQDFAQSDCNPYFLLKEGKKWTTASYNSKDKYQGKQTFHILSISESGNSLSAKVLLSSYDKKDKLQMEKEVEFACEDGVIKMDMAQYMPQEMMESFKEMEVEMDFEDLQIPQSLEVGQYLEDGAMNMTISGPMTMKFGVRMTDRKVMDKESITVPAGTYDTYKINAIIKFDAMGTTRETKNVEWIAREVGAVRTESYDKNGKLTNYTVLTEYSE</sequence>
<reference evidence="3" key="1">
    <citation type="submission" date="2021-01" db="EMBL/GenBank/DDBJ databases">
        <title>Marivirga aurantiaca sp. nov., isolated from intertidal surface sediments.</title>
        <authorList>
            <person name="Zhang M."/>
        </authorList>
    </citation>
    <scope>NUCLEOTIDE SEQUENCE</scope>
    <source>
        <strain evidence="3">S37H4</strain>
    </source>
</reference>
<dbReference type="EMBL" id="JAEQBW010000001">
    <property type="protein sequence ID" value="MBK6263427.1"/>
    <property type="molecule type" value="Genomic_DNA"/>
</dbReference>
<proteinExistence type="predicted"/>
<keyword evidence="1" id="KW-0732">Signal</keyword>
<evidence type="ECO:0000313" key="4">
    <source>
        <dbReference type="Proteomes" id="UP000611723"/>
    </source>
</evidence>
<dbReference type="RefSeq" id="WP_201429116.1">
    <property type="nucleotide sequence ID" value="NZ_JAEQBW010000001.1"/>
</dbReference>
<feature type="chain" id="PRO_5037024423" description="DUF3108 domain-containing protein" evidence="1">
    <location>
        <begin position="23"/>
        <end position="231"/>
    </location>
</feature>
<dbReference type="InterPro" id="IPR049279">
    <property type="entry name" value="DUF3108-like"/>
</dbReference>
<dbReference type="Gene3D" id="2.40.360.20">
    <property type="match status" value="1"/>
</dbReference>
<keyword evidence="4" id="KW-1185">Reference proteome</keyword>
<accession>A0A935C5Z1</accession>
<evidence type="ECO:0000256" key="1">
    <source>
        <dbReference type="SAM" id="SignalP"/>
    </source>
</evidence>
<dbReference type="Proteomes" id="UP000611723">
    <property type="component" value="Unassembled WGS sequence"/>
</dbReference>
<protein>
    <recommendedName>
        <fullName evidence="2">DUF3108 domain-containing protein</fullName>
    </recommendedName>
</protein>
<comment type="caution">
    <text evidence="3">The sequence shown here is derived from an EMBL/GenBank/DDBJ whole genome shotgun (WGS) entry which is preliminary data.</text>
</comment>
<feature type="domain" description="DUF3108" evidence="2">
    <location>
        <begin position="33"/>
        <end position="226"/>
    </location>
</feature>
<dbReference type="Pfam" id="PF21347">
    <property type="entry name" value="DUF3108_like"/>
    <property type="match status" value="1"/>
</dbReference>
<name>A0A935C5Z1_9BACT</name>